<dbReference type="EMBL" id="JAANXN010000009">
    <property type="protein sequence ID" value="MDF8371441.1"/>
    <property type="molecule type" value="Genomic_DNA"/>
</dbReference>
<dbReference type="AlphaFoldDB" id="A0ABD4XK40"/>
<keyword evidence="1" id="KW-1133">Transmembrane helix</keyword>
<evidence type="ECO:0000313" key="2">
    <source>
        <dbReference type="EMBL" id="MDF8371441.1"/>
    </source>
</evidence>
<protein>
    <recommendedName>
        <fullName evidence="4">DUF3324 domain-containing protein</fullName>
    </recommendedName>
</protein>
<dbReference type="RefSeq" id="WP_131473517.1">
    <property type="nucleotide sequence ID" value="NZ_JAANXN010000009.1"/>
</dbReference>
<reference evidence="2 3" key="1">
    <citation type="submission" date="2020-03" db="EMBL/GenBank/DDBJ databases">
        <title>Comparative genomics of Weissella paramesenteroides.</title>
        <authorList>
            <person name="Kant R."/>
            <person name="Takala T."/>
            <person name="Saris P."/>
        </authorList>
    </citation>
    <scope>NUCLEOTIDE SEQUENCE [LARGE SCALE GENOMIC DNA]</scope>
    <source>
        <strain evidence="2 3">SJ27-4</strain>
    </source>
</reference>
<dbReference type="Proteomes" id="UP001215461">
    <property type="component" value="Unassembled WGS sequence"/>
</dbReference>
<sequence>MPVWYYQNMRYTITTDHGSITTSESYRHTLQVKTKQTKQITVNIHNPKIITYANFLAITGWLISLLLLIGNWVLSKLPTKKFVLK</sequence>
<accession>A0ABD4XK40</accession>
<proteinExistence type="predicted"/>
<organism evidence="2 3">
    <name type="scientific">Weissella paramesenteroides</name>
    <name type="common">Leuconostoc paramesenteroides</name>
    <dbReference type="NCBI Taxonomy" id="1249"/>
    <lineage>
        <taxon>Bacteria</taxon>
        <taxon>Bacillati</taxon>
        <taxon>Bacillota</taxon>
        <taxon>Bacilli</taxon>
        <taxon>Lactobacillales</taxon>
        <taxon>Lactobacillaceae</taxon>
        <taxon>Weissella</taxon>
    </lineage>
</organism>
<name>A0ABD4XK40_WEIPA</name>
<gene>
    <name evidence="2" type="ORF">G9403_07265</name>
</gene>
<evidence type="ECO:0008006" key="4">
    <source>
        <dbReference type="Google" id="ProtNLM"/>
    </source>
</evidence>
<evidence type="ECO:0000256" key="1">
    <source>
        <dbReference type="SAM" id="Phobius"/>
    </source>
</evidence>
<evidence type="ECO:0000313" key="3">
    <source>
        <dbReference type="Proteomes" id="UP001215461"/>
    </source>
</evidence>
<feature type="transmembrane region" description="Helical" evidence="1">
    <location>
        <begin position="49"/>
        <end position="74"/>
    </location>
</feature>
<keyword evidence="1" id="KW-0812">Transmembrane</keyword>
<keyword evidence="1" id="KW-0472">Membrane</keyword>
<comment type="caution">
    <text evidence="2">The sequence shown here is derived from an EMBL/GenBank/DDBJ whole genome shotgun (WGS) entry which is preliminary data.</text>
</comment>